<dbReference type="OrthoDB" id="9766847at2"/>
<dbReference type="EMBL" id="VWXX01000002">
    <property type="protein sequence ID" value="KAA6187387.1"/>
    <property type="molecule type" value="Genomic_DNA"/>
</dbReference>
<keyword evidence="5 14" id="KW-0121">Carboxypeptidase</keyword>
<dbReference type="NCBIfam" id="TIGR03423">
    <property type="entry name" value="pbp2_mrdA"/>
    <property type="match status" value="1"/>
</dbReference>
<accession>A0A5M8FUA9</accession>
<comment type="similarity">
    <text evidence="14">Belongs to the transpeptidase family. MrdA subfamily.</text>
</comment>
<evidence type="ECO:0000256" key="11">
    <source>
        <dbReference type="ARBA" id="ARBA00022989"/>
    </source>
</evidence>
<keyword evidence="7 14" id="KW-0812">Transmembrane</keyword>
<evidence type="ECO:0000256" key="2">
    <source>
        <dbReference type="ARBA" id="ARBA00004236"/>
    </source>
</evidence>
<evidence type="ECO:0000313" key="19">
    <source>
        <dbReference type="Proteomes" id="UP000322981"/>
    </source>
</evidence>
<feature type="domain" description="Penicillin-binding protein transpeptidase" evidence="16">
    <location>
        <begin position="266"/>
        <end position="605"/>
    </location>
</feature>
<dbReference type="SUPFAM" id="SSF56519">
    <property type="entry name" value="Penicillin binding protein dimerisation domain"/>
    <property type="match status" value="1"/>
</dbReference>
<dbReference type="GO" id="GO:0071555">
    <property type="term" value="P:cell wall organization"/>
    <property type="evidence" value="ECO:0007669"/>
    <property type="project" value="UniProtKB-KW"/>
</dbReference>
<comment type="caution">
    <text evidence="14">Lacks conserved residue(s) required for the propagation of feature annotation.</text>
</comment>
<evidence type="ECO:0000256" key="3">
    <source>
        <dbReference type="ARBA" id="ARBA00022475"/>
    </source>
</evidence>
<dbReference type="GO" id="GO:0071972">
    <property type="term" value="F:peptidoglycan L,D-transpeptidase activity"/>
    <property type="evidence" value="ECO:0007669"/>
    <property type="project" value="TreeGrafter"/>
</dbReference>
<dbReference type="GO" id="GO:0008360">
    <property type="term" value="P:regulation of cell shape"/>
    <property type="evidence" value="ECO:0007669"/>
    <property type="project" value="UniProtKB-KW"/>
</dbReference>
<dbReference type="UniPathway" id="UPA00219"/>
<evidence type="ECO:0000256" key="7">
    <source>
        <dbReference type="ARBA" id="ARBA00022692"/>
    </source>
</evidence>
<keyword evidence="4 14" id="KW-0997">Cell inner membrane</keyword>
<evidence type="ECO:0000256" key="6">
    <source>
        <dbReference type="ARBA" id="ARBA00022670"/>
    </source>
</evidence>
<dbReference type="PANTHER" id="PTHR30627">
    <property type="entry name" value="PEPTIDOGLYCAN D,D-TRANSPEPTIDASE"/>
    <property type="match status" value="1"/>
</dbReference>
<dbReference type="InterPro" id="IPR001460">
    <property type="entry name" value="PCN-bd_Tpept"/>
</dbReference>
<dbReference type="InterPro" id="IPR005311">
    <property type="entry name" value="PBP_dimer"/>
</dbReference>
<comment type="subcellular location">
    <subcellularLocation>
        <location evidence="14">Cell inner membrane</location>
        <topology evidence="14">Single-pass membrane protein</topology>
    </subcellularLocation>
    <subcellularLocation>
        <location evidence="2">Cell membrane</location>
    </subcellularLocation>
    <subcellularLocation>
        <location evidence="1">Membrane</location>
        <topology evidence="1">Single-pass membrane protein</topology>
    </subcellularLocation>
</comment>
<dbReference type="EC" id="3.4.16.4" evidence="14"/>
<feature type="region of interest" description="Disordered" evidence="15">
    <location>
        <begin position="615"/>
        <end position="639"/>
    </location>
</feature>
<comment type="function">
    <text evidence="14">Catalyzes cross-linking of the peptidoglycan cell wall.</text>
</comment>
<evidence type="ECO:0000256" key="8">
    <source>
        <dbReference type="ARBA" id="ARBA00022801"/>
    </source>
</evidence>
<keyword evidence="11 14" id="KW-1133">Transmembrane helix</keyword>
<dbReference type="GO" id="GO:0006508">
    <property type="term" value="P:proteolysis"/>
    <property type="evidence" value="ECO:0007669"/>
    <property type="project" value="UniProtKB-KW"/>
</dbReference>
<dbReference type="GO" id="GO:0009252">
    <property type="term" value="P:peptidoglycan biosynthetic process"/>
    <property type="evidence" value="ECO:0007669"/>
    <property type="project" value="UniProtKB-UniRule"/>
</dbReference>
<dbReference type="GO" id="GO:0005886">
    <property type="term" value="C:plasma membrane"/>
    <property type="evidence" value="ECO:0007669"/>
    <property type="project" value="UniProtKB-SubCell"/>
</dbReference>
<organism evidence="18 19">
    <name type="scientific">Thiohalocapsa marina</name>
    <dbReference type="NCBI Taxonomy" id="424902"/>
    <lineage>
        <taxon>Bacteria</taxon>
        <taxon>Pseudomonadati</taxon>
        <taxon>Pseudomonadota</taxon>
        <taxon>Gammaproteobacteria</taxon>
        <taxon>Chromatiales</taxon>
        <taxon>Chromatiaceae</taxon>
        <taxon>Thiohalocapsa</taxon>
    </lineage>
</organism>
<dbReference type="HAMAP" id="MF_02081">
    <property type="entry name" value="MrdA_transpept"/>
    <property type="match status" value="1"/>
</dbReference>
<dbReference type="Gene3D" id="3.90.1310.10">
    <property type="entry name" value="Penicillin-binding protein 2a (Domain 2)"/>
    <property type="match status" value="1"/>
</dbReference>
<evidence type="ECO:0000256" key="1">
    <source>
        <dbReference type="ARBA" id="ARBA00004167"/>
    </source>
</evidence>
<keyword evidence="10 14" id="KW-0573">Peptidoglycan synthesis</keyword>
<dbReference type="Pfam" id="PF00905">
    <property type="entry name" value="Transpeptidase"/>
    <property type="match status" value="1"/>
</dbReference>
<keyword evidence="12 14" id="KW-0472">Membrane</keyword>
<evidence type="ECO:0000259" key="17">
    <source>
        <dbReference type="Pfam" id="PF03717"/>
    </source>
</evidence>
<dbReference type="GO" id="GO:0009002">
    <property type="term" value="F:serine-type D-Ala-D-Ala carboxypeptidase activity"/>
    <property type="evidence" value="ECO:0007669"/>
    <property type="project" value="UniProtKB-UniRule"/>
</dbReference>
<comment type="catalytic activity">
    <reaction evidence="14">
        <text>Preferential cleavage: (Ac)2-L-Lys-D-Ala-|-D-Ala. Also transpeptidation of peptidyl-alanyl moieties that are N-acyl substituents of D-alanine.</text>
        <dbReference type="EC" id="3.4.16.4"/>
    </reaction>
</comment>
<keyword evidence="9 14" id="KW-0133">Cell shape</keyword>
<dbReference type="Gene3D" id="3.40.710.10">
    <property type="entry name" value="DD-peptidase/beta-lactamase superfamily"/>
    <property type="match status" value="1"/>
</dbReference>
<feature type="active site" description="Acyl-ester intermediate" evidence="14">
    <location>
        <position position="325"/>
    </location>
</feature>
<evidence type="ECO:0000256" key="5">
    <source>
        <dbReference type="ARBA" id="ARBA00022645"/>
    </source>
</evidence>
<evidence type="ECO:0000256" key="4">
    <source>
        <dbReference type="ARBA" id="ARBA00022519"/>
    </source>
</evidence>
<sequence length="639" mass="69665">MLDPAFQDQRAERALFRRRTLAAALLVIACLALLVAQLFRLQVLRHDHFSTLSEDNRIRLQPLPPSRGLIYDTNGVLLADNLPSYTLTITPEKTDDLDATLSALAELVSITDDDRERFQRLLRQRRRFEGVPVRLDLNETERAWIAVQAHRFPSVDIQAELLRFYPHGEATAHVLGYVGRIDEGEMARIDVSNYAGTSHIGKLGVEKAHEDLLHGQVGHEQALVNARGRVLERRQQQAPIPGQDLSLFLDIALQRDAIAALGEHRGAVVAIDPGSGGILALASTPTYDPNPFVGGIGHAAYAALRDDIDRPLYNRAVRGQYPPGSTIKPFVALGGLAMGVTSRTEGKYCGGHFQLPGHSHRYRCWRRGGHGVLAMEDAIVQSCDVYFYRLANDLGIERLSGFLGEFRFGERTGADIDEELGGLLPSPQWKRRARREPWYPGETLIVGIGQGAFLATPLQLAAATATMANRGLQVTPRLLKGTHSGTGAPLQATTPQQRQITTAEPHHWQTAIDAMTEVVEGPRGTARRIRTDAYRIAGKTGTAQVFSVAQNATYNEAEVAERLRDHALFIAFAPAEAPRIAVALVVENGGHGGSTAAPIARAVMDSYLLGTRIAPDGAHAPHADPETAARTETATDARP</sequence>
<evidence type="ECO:0000256" key="15">
    <source>
        <dbReference type="SAM" id="MobiDB-lite"/>
    </source>
</evidence>
<keyword evidence="6 14" id="KW-0645">Protease</keyword>
<dbReference type="PANTHER" id="PTHR30627:SF2">
    <property type="entry name" value="PEPTIDOGLYCAN D,D-TRANSPEPTIDASE MRDA"/>
    <property type="match status" value="1"/>
</dbReference>
<name>A0A5M8FUA9_9GAMM</name>
<dbReference type="InterPro" id="IPR017790">
    <property type="entry name" value="Penicillin-binding_protein_2"/>
</dbReference>
<feature type="transmembrane region" description="Helical" evidence="14">
    <location>
        <begin position="21"/>
        <end position="39"/>
    </location>
</feature>
<protein>
    <recommendedName>
        <fullName evidence="14">Peptidoglycan D,D-transpeptidase MrdA</fullName>
        <ecNumber evidence="14">3.4.16.4</ecNumber>
    </recommendedName>
    <alternativeName>
        <fullName evidence="14">Penicillin-binding protein 2</fullName>
        <shortName evidence="14">PBP-2</shortName>
    </alternativeName>
</protein>
<dbReference type="RefSeq" id="WP_150090020.1">
    <property type="nucleotide sequence ID" value="NZ_VWXX01000002.1"/>
</dbReference>
<gene>
    <name evidence="14 18" type="primary">mrdA</name>
    <name evidence="18" type="ORF">F2Q65_02375</name>
</gene>
<feature type="domain" description="Penicillin-binding protein dimerisation" evidence="17">
    <location>
        <begin position="63"/>
        <end position="233"/>
    </location>
</feature>
<evidence type="ECO:0000313" key="18">
    <source>
        <dbReference type="EMBL" id="KAA6187387.1"/>
    </source>
</evidence>
<proteinExistence type="inferred from homology"/>
<dbReference type="Gene3D" id="3.30.1390.30">
    <property type="entry name" value="Penicillin-binding protein 2a, domain 3"/>
    <property type="match status" value="1"/>
</dbReference>
<evidence type="ECO:0000256" key="13">
    <source>
        <dbReference type="ARBA" id="ARBA00023316"/>
    </source>
</evidence>
<comment type="pathway">
    <text evidence="14">Cell wall biogenesis; peptidoglycan biosynthesis.</text>
</comment>
<dbReference type="GO" id="GO:0008658">
    <property type="term" value="F:penicillin binding"/>
    <property type="evidence" value="ECO:0007669"/>
    <property type="project" value="UniProtKB-UniRule"/>
</dbReference>
<dbReference type="Pfam" id="PF03717">
    <property type="entry name" value="PBP_dimer"/>
    <property type="match status" value="1"/>
</dbReference>
<dbReference type="InterPro" id="IPR036138">
    <property type="entry name" value="PBP_dimer_sf"/>
</dbReference>
<evidence type="ECO:0000256" key="14">
    <source>
        <dbReference type="HAMAP-Rule" id="MF_02081"/>
    </source>
</evidence>
<evidence type="ECO:0000256" key="10">
    <source>
        <dbReference type="ARBA" id="ARBA00022984"/>
    </source>
</evidence>
<evidence type="ECO:0000256" key="9">
    <source>
        <dbReference type="ARBA" id="ARBA00022960"/>
    </source>
</evidence>
<dbReference type="InterPro" id="IPR012338">
    <property type="entry name" value="Beta-lactam/transpept-like"/>
</dbReference>
<keyword evidence="8 14" id="KW-0378">Hydrolase</keyword>
<keyword evidence="3 14" id="KW-1003">Cell membrane</keyword>
<keyword evidence="13 14" id="KW-0961">Cell wall biogenesis/degradation</keyword>
<dbReference type="InterPro" id="IPR050515">
    <property type="entry name" value="Beta-lactam/transpept"/>
</dbReference>
<keyword evidence="19" id="KW-1185">Reference proteome</keyword>
<comment type="caution">
    <text evidence="18">The sequence shown here is derived from an EMBL/GenBank/DDBJ whole genome shotgun (WGS) entry which is preliminary data.</text>
</comment>
<evidence type="ECO:0000256" key="12">
    <source>
        <dbReference type="ARBA" id="ARBA00023136"/>
    </source>
</evidence>
<evidence type="ECO:0000259" key="16">
    <source>
        <dbReference type="Pfam" id="PF00905"/>
    </source>
</evidence>
<reference evidence="18 19" key="1">
    <citation type="submission" date="2019-09" db="EMBL/GenBank/DDBJ databases">
        <title>Whole-genome sequence of the purple sulfur bacterium Thiohalocapsa marina DSM 19078.</title>
        <authorList>
            <person name="Kyndt J.A."/>
            <person name="Meyer T.E."/>
        </authorList>
    </citation>
    <scope>NUCLEOTIDE SEQUENCE [LARGE SCALE GENOMIC DNA]</scope>
    <source>
        <strain evidence="18 19">DSM 19078</strain>
    </source>
</reference>
<dbReference type="SUPFAM" id="SSF56601">
    <property type="entry name" value="beta-lactamase/transpeptidase-like"/>
    <property type="match status" value="1"/>
</dbReference>
<feature type="compositionally biased region" description="Basic and acidic residues" evidence="15">
    <location>
        <begin position="619"/>
        <end position="639"/>
    </location>
</feature>
<dbReference type="AlphaFoldDB" id="A0A5M8FUA9"/>
<dbReference type="Proteomes" id="UP000322981">
    <property type="component" value="Unassembled WGS sequence"/>
</dbReference>